<organism evidence="1 2">
    <name type="scientific">Mizuhopecten yessoensis</name>
    <name type="common">Japanese scallop</name>
    <name type="synonym">Patinopecten yessoensis</name>
    <dbReference type="NCBI Taxonomy" id="6573"/>
    <lineage>
        <taxon>Eukaryota</taxon>
        <taxon>Metazoa</taxon>
        <taxon>Spiralia</taxon>
        <taxon>Lophotrochozoa</taxon>
        <taxon>Mollusca</taxon>
        <taxon>Bivalvia</taxon>
        <taxon>Autobranchia</taxon>
        <taxon>Pteriomorphia</taxon>
        <taxon>Pectinida</taxon>
        <taxon>Pectinoidea</taxon>
        <taxon>Pectinidae</taxon>
        <taxon>Mizuhopecten</taxon>
    </lineage>
</organism>
<dbReference type="AlphaFoldDB" id="A0A210QCD8"/>
<comment type="caution">
    <text evidence="1">The sequence shown here is derived from an EMBL/GenBank/DDBJ whole genome shotgun (WGS) entry which is preliminary data.</text>
</comment>
<accession>A0A210QCD8</accession>
<dbReference type="EMBL" id="NEDP02004192">
    <property type="protein sequence ID" value="OWF46374.1"/>
    <property type="molecule type" value="Genomic_DNA"/>
</dbReference>
<keyword evidence="2" id="KW-1185">Reference proteome</keyword>
<dbReference type="Proteomes" id="UP000242188">
    <property type="component" value="Unassembled WGS sequence"/>
</dbReference>
<name>A0A210QCD8_MIZYE</name>
<evidence type="ECO:0000313" key="2">
    <source>
        <dbReference type="Proteomes" id="UP000242188"/>
    </source>
</evidence>
<gene>
    <name evidence="1" type="ORF">KP79_PYT09299</name>
</gene>
<protein>
    <submittedName>
        <fullName evidence="1">Uncharacterized protein</fullName>
    </submittedName>
</protein>
<reference evidence="1 2" key="1">
    <citation type="journal article" date="2017" name="Nat. Ecol. Evol.">
        <title>Scallop genome provides insights into evolution of bilaterian karyotype and development.</title>
        <authorList>
            <person name="Wang S."/>
            <person name="Zhang J."/>
            <person name="Jiao W."/>
            <person name="Li J."/>
            <person name="Xun X."/>
            <person name="Sun Y."/>
            <person name="Guo X."/>
            <person name="Huan P."/>
            <person name="Dong B."/>
            <person name="Zhang L."/>
            <person name="Hu X."/>
            <person name="Sun X."/>
            <person name="Wang J."/>
            <person name="Zhao C."/>
            <person name="Wang Y."/>
            <person name="Wang D."/>
            <person name="Huang X."/>
            <person name="Wang R."/>
            <person name="Lv J."/>
            <person name="Li Y."/>
            <person name="Zhang Z."/>
            <person name="Liu B."/>
            <person name="Lu W."/>
            <person name="Hui Y."/>
            <person name="Liang J."/>
            <person name="Zhou Z."/>
            <person name="Hou R."/>
            <person name="Li X."/>
            <person name="Liu Y."/>
            <person name="Li H."/>
            <person name="Ning X."/>
            <person name="Lin Y."/>
            <person name="Zhao L."/>
            <person name="Xing Q."/>
            <person name="Dou J."/>
            <person name="Li Y."/>
            <person name="Mao J."/>
            <person name="Guo H."/>
            <person name="Dou H."/>
            <person name="Li T."/>
            <person name="Mu C."/>
            <person name="Jiang W."/>
            <person name="Fu Q."/>
            <person name="Fu X."/>
            <person name="Miao Y."/>
            <person name="Liu J."/>
            <person name="Yu Q."/>
            <person name="Li R."/>
            <person name="Liao H."/>
            <person name="Li X."/>
            <person name="Kong Y."/>
            <person name="Jiang Z."/>
            <person name="Chourrout D."/>
            <person name="Li R."/>
            <person name="Bao Z."/>
        </authorList>
    </citation>
    <scope>NUCLEOTIDE SEQUENCE [LARGE SCALE GENOMIC DNA]</scope>
    <source>
        <strain evidence="1 2">PY_sf001</strain>
    </source>
</reference>
<proteinExistence type="predicted"/>
<sequence>MVSSVFLTEKMCDLHMDCLNNENESKCPGGPHRILKTHSRTNYGVVCCLRYSLMLPAEWEDLPEAL</sequence>
<evidence type="ECO:0000313" key="1">
    <source>
        <dbReference type="EMBL" id="OWF46374.1"/>
    </source>
</evidence>